<dbReference type="HAMAP" id="MF_01440">
    <property type="entry name" value="CheD"/>
    <property type="match status" value="1"/>
</dbReference>
<evidence type="ECO:0000313" key="4">
    <source>
        <dbReference type="EMBL" id="MFC4735628.1"/>
    </source>
</evidence>
<comment type="similarity">
    <text evidence="3">Belongs to the CheD family.</text>
</comment>
<keyword evidence="5" id="KW-1185">Reference proteome</keyword>
<evidence type="ECO:0000256" key="3">
    <source>
        <dbReference type="HAMAP-Rule" id="MF_01440"/>
    </source>
</evidence>
<comment type="function">
    <text evidence="3">Deamidates glutamine residues to glutamate on methyl-accepting chemotaxis receptors (MCPs). CheD-mediated MCP deamidation is required for productive communication of the conformational signals of the chemoreceptors to the cheA kinase.</text>
</comment>
<gene>
    <name evidence="3" type="primary">cheD</name>
    <name evidence="4" type="ORF">ACFO4L_03420</name>
</gene>
<proteinExistence type="inferred from homology"/>
<evidence type="ECO:0000313" key="5">
    <source>
        <dbReference type="Proteomes" id="UP001595896"/>
    </source>
</evidence>
<dbReference type="SUPFAM" id="SSF64438">
    <property type="entry name" value="CNF1/YfiH-like putative cysteine hydrolases"/>
    <property type="match status" value="1"/>
</dbReference>
<dbReference type="Pfam" id="PF03975">
    <property type="entry name" value="CheD"/>
    <property type="match status" value="1"/>
</dbReference>
<sequence>MSEIIKVGMADMKSAQPGEKLRTTGLGSCVGLILYDQKSRMAVMAHIMLPDSRNVSAPLNRAKFADTAVEDMLRYFQTRGVPSGRLLAKLAGGAQMFSFSDSDTFRIGPRNTEAVKRLLADASIRIMFEDTGGNSGRTIEFNPADGSLEIRTVHKGVVTA</sequence>
<evidence type="ECO:0000256" key="1">
    <source>
        <dbReference type="ARBA" id="ARBA00022500"/>
    </source>
</evidence>
<dbReference type="RefSeq" id="WP_377908252.1">
    <property type="nucleotide sequence ID" value="NZ_JBHSGK010000003.1"/>
</dbReference>
<dbReference type="EC" id="3.5.1.44" evidence="3"/>
<organism evidence="4 5">
    <name type="scientific">Bacillus daqingensis</name>
    <dbReference type="NCBI Taxonomy" id="872396"/>
    <lineage>
        <taxon>Bacteria</taxon>
        <taxon>Bacillati</taxon>
        <taxon>Bacillota</taxon>
        <taxon>Bacilli</taxon>
        <taxon>Bacillales</taxon>
        <taxon>Bacillaceae</taxon>
        <taxon>Bacillus</taxon>
    </lineage>
</organism>
<dbReference type="InterPro" id="IPR011324">
    <property type="entry name" value="Cytotoxic_necrot_fac-like_cat"/>
</dbReference>
<dbReference type="Proteomes" id="UP001595896">
    <property type="component" value="Unassembled WGS sequence"/>
</dbReference>
<dbReference type="CDD" id="cd16352">
    <property type="entry name" value="CheD"/>
    <property type="match status" value="1"/>
</dbReference>
<dbReference type="InterPro" id="IPR005659">
    <property type="entry name" value="Chemorcpt_Glu_NH3ase_CheD"/>
</dbReference>
<comment type="caution">
    <text evidence="4">The sequence shown here is derived from an EMBL/GenBank/DDBJ whole genome shotgun (WGS) entry which is preliminary data.</text>
</comment>
<protein>
    <recommendedName>
        <fullName evidence="3">Chemoreceptor glutamine deamidase CheD</fullName>
        <ecNumber evidence="3">3.5.1.44</ecNumber>
    </recommendedName>
</protein>
<dbReference type="Gene3D" id="3.30.1330.200">
    <property type="match status" value="1"/>
</dbReference>
<dbReference type="EMBL" id="JBHSGK010000003">
    <property type="protein sequence ID" value="MFC4735628.1"/>
    <property type="molecule type" value="Genomic_DNA"/>
</dbReference>
<dbReference type="PANTHER" id="PTHR35147:SF1">
    <property type="entry name" value="CHEMORECEPTOR GLUTAMINE DEAMIDASE CHED-RELATED"/>
    <property type="match status" value="1"/>
</dbReference>
<dbReference type="InterPro" id="IPR038592">
    <property type="entry name" value="CheD-like_sf"/>
</dbReference>
<name>A0ABV9NQD8_9BACI</name>
<reference evidence="5" key="1">
    <citation type="journal article" date="2019" name="Int. J. Syst. Evol. Microbiol.">
        <title>The Global Catalogue of Microorganisms (GCM) 10K type strain sequencing project: providing services to taxonomists for standard genome sequencing and annotation.</title>
        <authorList>
            <consortium name="The Broad Institute Genomics Platform"/>
            <consortium name="The Broad Institute Genome Sequencing Center for Infectious Disease"/>
            <person name="Wu L."/>
            <person name="Ma J."/>
        </authorList>
    </citation>
    <scope>NUCLEOTIDE SEQUENCE [LARGE SCALE GENOMIC DNA]</scope>
    <source>
        <strain evidence="5">JCM 12165</strain>
    </source>
</reference>
<comment type="catalytic activity">
    <reaction evidence="3">
        <text>L-glutaminyl-[protein] + H2O = L-glutamyl-[protein] + NH4(+)</text>
        <dbReference type="Rhea" id="RHEA:16441"/>
        <dbReference type="Rhea" id="RHEA-COMP:10207"/>
        <dbReference type="Rhea" id="RHEA-COMP:10208"/>
        <dbReference type="ChEBI" id="CHEBI:15377"/>
        <dbReference type="ChEBI" id="CHEBI:28938"/>
        <dbReference type="ChEBI" id="CHEBI:29973"/>
        <dbReference type="ChEBI" id="CHEBI:30011"/>
        <dbReference type="EC" id="3.5.1.44"/>
    </reaction>
</comment>
<keyword evidence="1 3" id="KW-0145">Chemotaxis</keyword>
<evidence type="ECO:0000256" key="2">
    <source>
        <dbReference type="ARBA" id="ARBA00022801"/>
    </source>
</evidence>
<keyword evidence="2 3" id="KW-0378">Hydrolase</keyword>
<dbReference type="PANTHER" id="PTHR35147">
    <property type="entry name" value="CHEMORECEPTOR GLUTAMINE DEAMIDASE CHED-RELATED"/>
    <property type="match status" value="1"/>
</dbReference>
<comment type="subunit">
    <text evidence="3">Forms a complex with CheC.</text>
</comment>
<accession>A0ABV9NQD8</accession>